<dbReference type="AlphaFoldDB" id="A0A2S3Z800"/>
<protein>
    <submittedName>
        <fullName evidence="1">Uncharacterized protein</fullName>
    </submittedName>
</protein>
<dbReference type="OrthoDB" id="5121933at2"/>
<reference evidence="1 2" key="1">
    <citation type="submission" date="2018-01" db="EMBL/GenBank/DDBJ databases">
        <title>Cryobacterium sp. nov., from glaciers in China.</title>
        <authorList>
            <person name="Liu Q."/>
            <person name="Xin Y.-H."/>
        </authorList>
    </citation>
    <scope>NUCLEOTIDE SEQUENCE [LARGE SCALE GENOMIC DNA]</scope>
    <source>
        <strain evidence="1 2">TMB1-8</strain>
    </source>
</reference>
<dbReference type="RefSeq" id="WP_103431835.1">
    <property type="nucleotide sequence ID" value="NZ_PPXF01000058.1"/>
</dbReference>
<accession>A0A2S3Z800</accession>
<name>A0A2S3Z800_9MICO</name>
<sequence length="238" mass="24442">MDVSRTARSRAWQLWVAVACVGVLITGCGHDDATAPSAAGPTMGSAPAGPSADEVFTACGSPGIVDYDPIESLAVLAGDSTVVIMGEIARIQVGRDSTYTASKETSTTRSAVIVVPNVTVVHGKLDPAVNGTVYIEFASGGPDECSRIVPAGTAIVAYLEPAWDGARSYVDEDPTSEYTEILEPGAGRPAGQPLYQASALEGLVWQLPGSAQVIWPLYLGTGPGSIREALPDGTLAGP</sequence>
<comment type="caution">
    <text evidence="1">The sequence shown here is derived from an EMBL/GenBank/DDBJ whole genome shotgun (WGS) entry which is preliminary data.</text>
</comment>
<evidence type="ECO:0000313" key="2">
    <source>
        <dbReference type="Proteomes" id="UP000237104"/>
    </source>
</evidence>
<evidence type="ECO:0000313" key="1">
    <source>
        <dbReference type="EMBL" id="POH61674.1"/>
    </source>
</evidence>
<organism evidence="1 2">
    <name type="scientific">Cryobacterium zongtaii</name>
    <dbReference type="NCBI Taxonomy" id="1259217"/>
    <lineage>
        <taxon>Bacteria</taxon>
        <taxon>Bacillati</taxon>
        <taxon>Actinomycetota</taxon>
        <taxon>Actinomycetes</taxon>
        <taxon>Micrococcales</taxon>
        <taxon>Microbacteriaceae</taxon>
        <taxon>Cryobacterium</taxon>
    </lineage>
</organism>
<proteinExistence type="predicted"/>
<gene>
    <name evidence="1" type="ORF">C3B59_13750</name>
</gene>
<dbReference type="Proteomes" id="UP000237104">
    <property type="component" value="Unassembled WGS sequence"/>
</dbReference>
<dbReference type="EMBL" id="PPXF01000058">
    <property type="protein sequence ID" value="POH61674.1"/>
    <property type="molecule type" value="Genomic_DNA"/>
</dbReference>
<dbReference type="PROSITE" id="PS51257">
    <property type="entry name" value="PROKAR_LIPOPROTEIN"/>
    <property type="match status" value="1"/>
</dbReference>